<dbReference type="Proteomes" id="UP000650833">
    <property type="component" value="Unassembled WGS sequence"/>
</dbReference>
<name>A0A8H7V4V9_9FUNG</name>
<evidence type="ECO:0000313" key="1">
    <source>
        <dbReference type="EMBL" id="KAG2201489.1"/>
    </source>
</evidence>
<protein>
    <submittedName>
        <fullName evidence="1">Uncharacterized protein</fullName>
    </submittedName>
</protein>
<organism evidence="1 2">
    <name type="scientific">Mucor plumbeus</name>
    <dbReference type="NCBI Taxonomy" id="97098"/>
    <lineage>
        <taxon>Eukaryota</taxon>
        <taxon>Fungi</taxon>
        <taxon>Fungi incertae sedis</taxon>
        <taxon>Mucoromycota</taxon>
        <taxon>Mucoromycotina</taxon>
        <taxon>Mucoromycetes</taxon>
        <taxon>Mucorales</taxon>
        <taxon>Mucorineae</taxon>
        <taxon>Mucoraceae</taxon>
        <taxon>Mucor</taxon>
    </lineage>
</organism>
<evidence type="ECO:0000313" key="2">
    <source>
        <dbReference type="Proteomes" id="UP000650833"/>
    </source>
</evidence>
<feature type="non-terminal residue" evidence="1">
    <location>
        <position position="89"/>
    </location>
</feature>
<reference evidence="1" key="1">
    <citation type="submission" date="2020-12" db="EMBL/GenBank/DDBJ databases">
        <title>Metabolic potential, ecology and presence of endohyphal bacteria is reflected in genomic diversity of Mucoromycotina.</title>
        <authorList>
            <person name="Muszewska A."/>
            <person name="Okrasinska A."/>
            <person name="Steczkiewicz K."/>
            <person name="Drgas O."/>
            <person name="Orlowska M."/>
            <person name="Perlinska-Lenart U."/>
            <person name="Aleksandrzak-Piekarczyk T."/>
            <person name="Szatraj K."/>
            <person name="Zielenkiewicz U."/>
            <person name="Pilsyk S."/>
            <person name="Malc E."/>
            <person name="Mieczkowski P."/>
            <person name="Kruszewska J.S."/>
            <person name="Biernat P."/>
            <person name="Pawlowska J."/>
        </authorList>
    </citation>
    <scope>NUCLEOTIDE SEQUENCE</scope>
    <source>
        <strain evidence="1">CBS 226.32</strain>
    </source>
</reference>
<keyword evidence="2" id="KW-1185">Reference proteome</keyword>
<comment type="caution">
    <text evidence="1">The sequence shown here is derived from an EMBL/GenBank/DDBJ whole genome shotgun (WGS) entry which is preliminary data.</text>
</comment>
<proteinExistence type="predicted"/>
<sequence length="89" mass="10244">MSNTTITIDSQPQFEQFYSQVTETKDNINSQIQTLTILNVKVSDDQLKVLHKHLTNLKDLNYITPTEDDEGDDDDSDEGACRCCRNDRY</sequence>
<dbReference type="AlphaFoldDB" id="A0A8H7V4V9"/>
<dbReference type="OrthoDB" id="2250731at2759"/>
<gene>
    <name evidence="1" type="ORF">INT46_010105</name>
</gene>
<accession>A0A8H7V4V9</accession>
<dbReference type="EMBL" id="JAEPRC010000284">
    <property type="protein sequence ID" value="KAG2201489.1"/>
    <property type="molecule type" value="Genomic_DNA"/>
</dbReference>